<accession>A0A955RIG2</accession>
<reference evidence="2" key="2">
    <citation type="journal article" date="2021" name="Microbiome">
        <title>Successional dynamics and alternative stable states in a saline activated sludge microbial community over 9 years.</title>
        <authorList>
            <person name="Wang Y."/>
            <person name="Ye J."/>
            <person name="Ju F."/>
            <person name="Liu L."/>
            <person name="Boyd J.A."/>
            <person name="Deng Y."/>
            <person name="Parks D.H."/>
            <person name="Jiang X."/>
            <person name="Yin X."/>
            <person name="Woodcroft B.J."/>
            <person name="Tyson G.W."/>
            <person name="Hugenholtz P."/>
            <person name="Polz M.F."/>
            <person name="Zhang T."/>
        </authorList>
    </citation>
    <scope>NUCLEOTIDE SEQUENCE</scope>
    <source>
        <strain evidence="2">HKST-UBA10</strain>
    </source>
</reference>
<evidence type="ECO:0000256" key="1">
    <source>
        <dbReference type="SAM" id="MobiDB-lite"/>
    </source>
</evidence>
<feature type="compositionally biased region" description="Basic residues" evidence="1">
    <location>
        <begin position="1"/>
        <end position="17"/>
    </location>
</feature>
<evidence type="ECO:0000313" key="3">
    <source>
        <dbReference type="Proteomes" id="UP000782843"/>
    </source>
</evidence>
<sequence>MPAPRRMMRRTARRTSRRQGAMNSNEPYEEEEVQEAPVQQAPVAPAPAPAPAQQATDDPKVILANRLANGEITPEEYQAAIAALG</sequence>
<organism evidence="2 3">
    <name type="scientific">Candidatus Dojkabacteria bacterium</name>
    <dbReference type="NCBI Taxonomy" id="2099670"/>
    <lineage>
        <taxon>Bacteria</taxon>
        <taxon>Candidatus Dojkabacteria</taxon>
    </lineage>
</organism>
<name>A0A955RIG2_9BACT</name>
<proteinExistence type="predicted"/>
<dbReference type="AlphaFoldDB" id="A0A955RIG2"/>
<dbReference type="EMBL" id="JAGQLG010000111">
    <property type="protein sequence ID" value="MCA9382335.1"/>
    <property type="molecule type" value="Genomic_DNA"/>
</dbReference>
<evidence type="ECO:0000313" key="2">
    <source>
        <dbReference type="EMBL" id="MCA9382335.1"/>
    </source>
</evidence>
<reference evidence="2" key="1">
    <citation type="submission" date="2020-04" db="EMBL/GenBank/DDBJ databases">
        <authorList>
            <person name="Zhang T."/>
        </authorList>
    </citation>
    <scope>NUCLEOTIDE SEQUENCE</scope>
    <source>
        <strain evidence="2">HKST-UBA10</strain>
    </source>
</reference>
<feature type="region of interest" description="Disordered" evidence="1">
    <location>
        <begin position="1"/>
        <end position="56"/>
    </location>
</feature>
<dbReference type="Proteomes" id="UP000782843">
    <property type="component" value="Unassembled WGS sequence"/>
</dbReference>
<gene>
    <name evidence="2" type="ORF">KC660_02925</name>
</gene>
<protein>
    <submittedName>
        <fullName evidence="2">SHOCT domain-containing protein</fullName>
    </submittedName>
</protein>
<comment type="caution">
    <text evidence="2">The sequence shown here is derived from an EMBL/GenBank/DDBJ whole genome shotgun (WGS) entry which is preliminary data.</text>
</comment>